<name>A0A0V1PQV1_9ASCO</name>
<keyword evidence="2" id="KW-1185">Reference proteome</keyword>
<dbReference type="Proteomes" id="UP000054251">
    <property type="component" value="Unassembled WGS sequence"/>
</dbReference>
<sequence length="156" mass="17633">MEFDDLLQKQEDVKGISFKQFLIRQSQVITTLKDPAVSLSEKLYLLEHVDNDILPLTVIQRIALFNSFAENSTVKTTLINLHYYTAKKEGASITWASLKDGISELLQEEALVSDNSRKGLAVKRNPPRKSQLLQPNIRCYKCDGKGHKLSVCPSRT</sequence>
<dbReference type="AlphaFoldDB" id="A0A0V1PQV1"/>
<evidence type="ECO:0000313" key="1">
    <source>
        <dbReference type="EMBL" id="KRZ98545.1"/>
    </source>
</evidence>
<dbReference type="GeneID" id="26842699"/>
<protein>
    <recommendedName>
        <fullName evidence="3">CCHC-type domain-containing protein</fullName>
    </recommendedName>
</protein>
<dbReference type="RefSeq" id="XP_015464648.1">
    <property type="nucleotide sequence ID" value="XM_015614519.1"/>
</dbReference>
<comment type="caution">
    <text evidence="1">The sequence shown here is derived from an EMBL/GenBank/DDBJ whole genome shotgun (WGS) entry which is preliminary data.</text>
</comment>
<gene>
    <name evidence="1" type="ORF">AC631_05690</name>
</gene>
<evidence type="ECO:0008006" key="3">
    <source>
        <dbReference type="Google" id="ProtNLM"/>
    </source>
</evidence>
<evidence type="ECO:0000313" key="2">
    <source>
        <dbReference type="Proteomes" id="UP000054251"/>
    </source>
</evidence>
<reference evidence="1 2" key="1">
    <citation type="submission" date="2015-11" db="EMBL/GenBank/DDBJ databases">
        <title>The genome of Debaryomyces fabryi.</title>
        <authorList>
            <person name="Tafer H."/>
            <person name="Lopandic K."/>
        </authorList>
    </citation>
    <scope>NUCLEOTIDE SEQUENCE [LARGE SCALE GENOMIC DNA]</scope>
    <source>
        <strain evidence="1 2">CBS 789</strain>
    </source>
</reference>
<proteinExistence type="predicted"/>
<accession>A0A0V1PQV1</accession>
<dbReference type="EMBL" id="LMYN01000256">
    <property type="protein sequence ID" value="KRZ98545.1"/>
    <property type="molecule type" value="Genomic_DNA"/>
</dbReference>
<organism evidence="1 2">
    <name type="scientific">Debaryomyces fabryi</name>
    <dbReference type="NCBI Taxonomy" id="58627"/>
    <lineage>
        <taxon>Eukaryota</taxon>
        <taxon>Fungi</taxon>
        <taxon>Dikarya</taxon>
        <taxon>Ascomycota</taxon>
        <taxon>Saccharomycotina</taxon>
        <taxon>Pichiomycetes</taxon>
        <taxon>Debaryomycetaceae</taxon>
        <taxon>Debaryomyces</taxon>
    </lineage>
</organism>